<dbReference type="SMART" id="SM00448">
    <property type="entry name" value="REC"/>
    <property type="match status" value="1"/>
</dbReference>
<dbReference type="Pfam" id="PF00512">
    <property type="entry name" value="HisKA"/>
    <property type="match status" value="1"/>
</dbReference>
<dbReference type="PROSITE" id="PS50110">
    <property type="entry name" value="RESPONSE_REGULATORY"/>
    <property type="match status" value="1"/>
</dbReference>
<comment type="caution">
    <text evidence="6">The sequence shown here is derived from an EMBL/GenBank/DDBJ whole genome shotgun (WGS) entry which is preliminary data.</text>
</comment>
<sequence>MLIGKQHLLLSDICLLAYLVFINKASSIISISLITVLYAASIIFQVLCVLLKNEQKNQIFQGICFSMKIISIWFAYQAKQEYILCSLIQTQILFNNIDLKQKHQQPILILAQMVMFIFNFEQIILDYEQMFINLIQLVIFSLWLYREKSLKQKEDFKGEQNMNEQECKIDIQVDTLKQHQNLIHTISTKRINLPQNSLLFNDQYELIETQINFSDLITHPNQYNQAFEILLNLNLNYIEDTVLKQSELRVIVLNMQIDEQHLLIIDKNEYFKYDNQAMLLNCILVDGIKCFQVQFFTIPLITNNIQEMDSSMEIDMCRSLSHELGTNLNSIITFTKMALKDDNVDSHFKCKYLEPIRINSEQLNLIVGTIRDYNLINLKQFSLKLEEVDIELEIRFIVSLFNESIENKNIKIEYCFDFQSSILVNDKVRFRQVLFQLMQNAIKYTFESSITITILNDNLECFISISDNGIGMTEQEAENMNSLLQSNKFVRVSEQSVGVGLGLGISNQLVKQMSGKNNSIQLNRKNQGCQFSFFIKNHQLEMSKEFMRKQSSGFVKKSSQTIRFISVNTYIEDQVKQQSFQKIQIQKSLIQTNSNSQQQFIISSNKRINNCYQESRKQSEEDSLQSIHPPILSPKFQQSIVQCSLNSDCCSRVLIVDDEYFNIQCLKLLMNKYQSRCDSAYNGKEALQLVNHKKHHPCKICGNRYYSLIFLDINMPILDGYKTVKELKNLMKQQIINKAWCIANTGFCDLDTKLKSYEAGMDYYLTKPLDQNELRSMLNVLFPFNDY</sequence>
<feature type="transmembrane region" description="Helical" evidence="3">
    <location>
        <begin position="28"/>
        <end position="51"/>
    </location>
</feature>
<dbReference type="AlphaFoldDB" id="A0A8S1R360"/>
<dbReference type="PROSITE" id="PS50109">
    <property type="entry name" value="HIS_KIN"/>
    <property type="match status" value="1"/>
</dbReference>
<dbReference type="CDD" id="cd00082">
    <property type="entry name" value="HisKA"/>
    <property type="match status" value="1"/>
</dbReference>
<dbReference type="InterPro" id="IPR001789">
    <property type="entry name" value="Sig_transdc_resp-reg_receiver"/>
</dbReference>
<reference evidence="6" key="1">
    <citation type="submission" date="2021-01" db="EMBL/GenBank/DDBJ databases">
        <authorList>
            <consortium name="Genoscope - CEA"/>
            <person name="William W."/>
        </authorList>
    </citation>
    <scope>NUCLEOTIDE SEQUENCE</scope>
</reference>
<protein>
    <submittedName>
        <fullName evidence="6">Uncharacterized protein</fullName>
    </submittedName>
</protein>
<evidence type="ECO:0000256" key="1">
    <source>
        <dbReference type="ARBA" id="ARBA00022553"/>
    </source>
</evidence>
<dbReference type="OrthoDB" id="303614at2759"/>
<feature type="modified residue" description="4-aspartylphosphate" evidence="2">
    <location>
        <position position="712"/>
    </location>
</feature>
<dbReference type="Pfam" id="PF02518">
    <property type="entry name" value="HATPase_c"/>
    <property type="match status" value="1"/>
</dbReference>
<evidence type="ECO:0000256" key="2">
    <source>
        <dbReference type="PROSITE-ProRule" id="PRU00169"/>
    </source>
</evidence>
<keyword evidence="7" id="KW-1185">Reference proteome</keyword>
<proteinExistence type="predicted"/>
<dbReference type="InterPro" id="IPR050956">
    <property type="entry name" value="2C_system_His_kinase"/>
</dbReference>
<evidence type="ECO:0000313" key="7">
    <source>
        <dbReference type="Proteomes" id="UP000692954"/>
    </source>
</evidence>
<dbReference type="InterPro" id="IPR005467">
    <property type="entry name" value="His_kinase_dom"/>
</dbReference>
<gene>
    <name evidence="6" type="ORF">PSON_ATCC_30995.1.T1370100</name>
</gene>
<keyword evidence="3" id="KW-0472">Membrane</keyword>
<keyword evidence="1 2" id="KW-0597">Phosphoprotein</keyword>
<evidence type="ECO:0000256" key="3">
    <source>
        <dbReference type="SAM" id="Phobius"/>
    </source>
</evidence>
<accession>A0A8S1R360</accession>
<evidence type="ECO:0000313" key="6">
    <source>
        <dbReference type="EMBL" id="CAD8122278.1"/>
    </source>
</evidence>
<keyword evidence="3" id="KW-1133">Transmembrane helix</keyword>
<feature type="transmembrane region" description="Helical" evidence="3">
    <location>
        <begin position="107"/>
        <end position="124"/>
    </location>
</feature>
<dbReference type="CDD" id="cd17546">
    <property type="entry name" value="REC_hyHK_CKI1_RcsC-like"/>
    <property type="match status" value="1"/>
</dbReference>
<dbReference type="InterPro" id="IPR003661">
    <property type="entry name" value="HisK_dim/P_dom"/>
</dbReference>
<organism evidence="6 7">
    <name type="scientific">Paramecium sonneborni</name>
    <dbReference type="NCBI Taxonomy" id="65129"/>
    <lineage>
        <taxon>Eukaryota</taxon>
        <taxon>Sar</taxon>
        <taxon>Alveolata</taxon>
        <taxon>Ciliophora</taxon>
        <taxon>Intramacronucleata</taxon>
        <taxon>Oligohymenophorea</taxon>
        <taxon>Peniculida</taxon>
        <taxon>Parameciidae</taxon>
        <taxon>Paramecium</taxon>
    </lineage>
</organism>
<evidence type="ECO:0000259" key="5">
    <source>
        <dbReference type="PROSITE" id="PS50110"/>
    </source>
</evidence>
<feature type="domain" description="Histidine kinase" evidence="4">
    <location>
        <begin position="319"/>
        <end position="539"/>
    </location>
</feature>
<feature type="domain" description="Response regulatory" evidence="5">
    <location>
        <begin position="652"/>
        <end position="782"/>
    </location>
</feature>
<dbReference type="PANTHER" id="PTHR43719:SF28">
    <property type="entry name" value="PEROXIDE STRESS-ACTIVATED HISTIDINE KINASE MAK1-RELATED"/>
    <property type="match status" value="1"/>
</dbReference>
<dbReference type="InterPro" id="IPR003594">
    <property type="entry name" value="HATPase_dom"/>
</dbReference>
<dbReference type="Pfam" id="PF00072">
    <property type="entry name" value="Response_reg"/>
    <property type="match status" value="1"/>
</dbReference>
<name>A0A8S1R360_9CILI</name>
<keyword evidence="3" id="KW-0812">Transmembrane</keyword>
<dbReference type="EMBL" id="CAJJDN010000137">
    <property type="protein sequence ID" value="CAD8122278.1"/>
    <property type="molecule type" value="Genomic_DNA"/>
</dbReference>
<dbReference type="GO" id="GO:0000155">
    <property type="term" value="F:phosphorelay sensor kinase activity"/>
    <property type="evidence" value="ECO:0007669"/>
    <property type="project" value="InterPro"/>
</dbReference>
<dbReference type="PANTHER" id="PTHR43719">
    <property type="entry name" value="TWO-COMPONENT HISTIDINE KINASE"/>
    <property type="match status" value="1"/>
</dbReference>
<dbReference type="SMART" id="SM00387">
    <property type="entry name" value="HATPase_c"/>
    <property type="match status" value="1"/>
</dbReference>
<dbReference type="Proteomes" id="UP000692954">
    <property type="component" value="Unassembled WGS sequence"/>
</dbReference>
<evidence type="ECO:0000259" key="4">
    <source>
        <dbReference type="PROSITE" id="PS50109"/>
    </source>
</evidence>